<organism evidence="3 4">
    <name type="scientific">Ophiobolus disseminans</name>
    <dbReference type="NCBI Taxonomy" id="1469910"/>
    <lineage>
        <taxon>Eukaryota</taxon>
        <taxon>Fungi</taxon>
        <taxon>Dikarya</taxon>
        <taxon>Ascomycota</taxon>
        <taxon>Pezizomycotina</taxon>
        <taxon>Dothideomycetes</taxon>
        <taxon>Pleosporomycetidae</taxon>
        <taxon>Pleosporales</taxon>
        <taxon>Pleosporineae</taxon>
        <taxon>Phaeosphaeriaceae</taxon>
        <taxon>Ophiobolus</taxon>
    </lineage>
</organism>
<dbReference type="PANTHER" id="PTHR43677:SF4">
    <property type="entry name" value="QUINONE OXIDOREDUCTASE-LIKE PROTEIN 2"/>
    <property type="match status" value="1"/>
</dbReference>
<evidence type="ECO:0000259" key="2">
    <source>
        <dbReference type="Pfam" id="PF08240"/>
    </source>
</evidence>
<feature type="domain" description="Alcohol dehydrogenase-like C-terminal" evidence="1">
    <location>
        <begin position="198"/>
        <end position="329"/>
    </location>
</feature>
<dbReference type="EMBL" id="MU006241">
    <property type="protein sequence ID" value="KAF2820289.1"/>
    <property type="molecule type" value="Genomic_DNA"/>
</dbReference>
<dbReference type="InterPro" id="IPR013149">
    <property type="entry name" value="ADH-like_C"/>
</dbReference>
<evidence type="ECO:0000313" key="4">
    <source>
        <dbReference type="Proteomes" id="UP000799424"/>
    </source>
</evidence>
<dbReference type="Pfam" id="PF08240">
    <property type="entry name" value="ADH_N"/>
    <property type="match status" value="1"/>
</dbReference>
<sequence length="375" mass="39968">MTPPAIQNSGLLLSTFEEPPKLVALPMPQAAAGTVVVTVLATFVAPNAQDIYGGKKGCRLPLPMTPGYGCIGRIHEIRPDTTKLKVGDLVYVDPFLQGRDDADVAILLGHAEGMRPEGRALMEKVWRNGALQKLLAAPLENCVHIDQDHLAGGTPYTPVELMTLLPYVVAAGPLIETANLQPGETVVIGPASGMYSGAAVEVALALGANVVALGRSEEKLAKMRETLGRSKRFQTVAMTGDIGADIAALQRVLPNGADVHSNWSPSGIKETLYVRTVSMALNQNARIVLSGQSETLTSLHPGLMVLKNILVTGKLMYSRSTVQGLMDLISLGLLDIGECAGAVVRTYGLEYFSDALETTEEHATWRHFTVVTPNV</sequence>
<dbReference type="InterPro" id="IPR036291">
    <property type="entry name" value="NAD(P)-bd_dom_sf"/>
</dbReference>
<dbReference type="SUPFAM" id="SSF50129">
    <property type="entry name" value="GroES-like"/>
    <property type="match status" value="1"/>
</dbReference>
<dbReference type="SUPFAM" id="SSF51735">
    <property type="entry name" value="NAD(P)-binding Rossmann-fold domains"/>
    <property type="match status" value="1"/>
</dbReference>
<proteinExistence type="predicted"/>
<dbReference type="AlphaFoldDB" id="A0A6A6ZHW2"/>
<dbReference type="GO" id="GO:0016491">
    <property type="term" value="F:oxidoreductase activity"/>
    <property type="evidence" value="ECO:0007669"/>
    <property type="project" value="TreeGrafter"/>
</dbReference>
<keyword evidence="4" id="KW-1185">Reference proteome</keyword>
<protein>
    <submittedName>
        <fullName evidence="3">NAD(P)-binding protein</fullName>
    </submittedName>
</protein>
<feature type="domain" description="Alcohol dehydrogenase-like N-terminal" evidence="2">
    <location>
        <begin position="33"/>
        <end position="145"/>
    </location>
</feature>
<accession>A0A6A6ZHW2</accession>
<dbReference type="PANTHER" id="PTHR43677">
    <property type="entry name" value="SHORT-CHAIN DEHYDROGENASE/REDUCTASE"/>
    <property type="match status" value="1"/>
</dbReference>
<dbReference type="CDD" id="cd05188">
    <property type="entry name" value="MDR"/>
    <property type="match status" value="1"/>
</dbReference>
<dbReference type="Pfam" id="PF00107">
    <property type="entry name" value="ADH_zinc_N"/>
    <property type="match status" value="1"/>
</dbReference>
<dbReference type="OrthoDB" id="5407715at2759"/>
<evidence type="ECO:0000313" key="3">
    <source>
        <dbReference type="EMBL" id="KAF2820289.1"/>
    </source>
</evidence>
<dbReference type="Gene3D" id="3.40.50.720">
    <property type="entry name" value="NAD(P)-binding Rossmann-like Domain"/>
    <property type="match status" value="1"/>
</dbReference>
<dbReference type="InterPro" id="IPR011032">
    <property type="entry name" value="GroES-like_sf"/>
</dbReference>
<dbReference type="InterPro" id="IPR013154">
    <property type="entry name" value="ADH-like_N"/>
</dbReference>
<name>A0A6A6ZHW2_9PLEO</name>
<evidence type="ECO:0000259" key="1">
    <source>
        <dbReference type="Pfam" id="PF00107"/>
    </source>
</evidence>
<dbReference type="Gene3D" id="3.90.180.10">
    <property type="entry name" value="Medium-chain alcohol dehydrogenases, catalytic domain"/>
    <property type="match status" value="1"/>
</dbReference>
<gene>
    <name evidence="3" type="ORF">CC86DRAFT_459784</name>
</gene>
<dbReference type="GO" id="GO:0005739">
    <property type="term" value="C:mitochondrion"/>
    <property type="evidence" value="ECO:0007669"/>
    <property type="project" value="TreeGrafter"/>
</dbReference>
<dbReference type="Proteomes" id="UP000799424">
    <property type="component" value="Unassembled WGS sequence"/>
</dbReference>
<dbReference type="InterPro" id="IPR051397">
    <property type="entry name" value="Zn-ADH-like_protein"/>
</dbReference>
<reference evidence="3" key="1">
    <citation type="journal article" date="2020" name="Stud. Mycol.">
        <title>101 Dothideomycetes genomes: a test case for predicting lifestyles and emergence of pathogens.</title>
        <authorList>
            <person name="Haridas S."/>
            <person name="Albert R."/>
            <person name="Binder M."/>
            <person name="Bloem J."/>
            <person name="Labutti K."/>
            <person name="Salamov A."/>
            <person name="Andreopoulos B."/>
            <person name="Baker S."/>
            <person name="Barry K."/>
            <person name="Bills G."/>
            <person name="Bluhm B."/>
            <person name="Cannon C."/>
            <person name="Castanera R."/>
            <person name="Culley D."/>
            <person name="Daum C."/>
            <person name="Ezra D."/>
            <person name="Gonzalez J."/>
            <person name="Henrissat B."/>
            <person name="Kuo A."/>
            <person name="Liang C."/>
            <person name="Lipzen A."/>
            <person name="Lutzoni F."/>
            <person name="Magnuson J."/>
            <person name="Mondo S."/>
            <person name="Nolan M."/>
            <person name="Ohm R."/>
            <person name="Pangilinan J."/>
            <person name="Park H.-J."/>
            <person name="Ramirez L."/>
            <person name="Alfaro M."/>
            <person name="Sun H."/>
            <person name="Tritt A."/>
            <person name="Yoshinaga Y."/>
            <person name="Zwiers L.-H."/>
            <person name="Turgeon B."/>
            <person name="Goodwin S."/>
            <person name="Spatafora J."/>
            <person name="Crous P."/>
            <person name="Grigoriev I."/>
        </authorList>
    </citation>
    <scope>NUCLEOTIDE SEQUENCE</scope>
    <source>
        <strain evidence="3">CBS 113818</strain>
    </source>
</reference>